<name>A0AAV7EAZ3_ARIFI</name>
<dbReference type="PANTHER" id="PTHR47188">
    <property type="entry name" value="PROTEIN TAR1"/>
    <property type="match status" value="1"/>
</dbReference>
<dbReference type="Proteomes" id="UP000825729">
    <property type="component" value="Unassembled WGS sequence"/>
</dbReference>
<reference evidence="2 3" key="1">
    <citation type="submission" date="2021-07" db="EMBL/GenBank/DDBJ databases">
        <title>The Aristolochia fimbriata genome: insights into angiosperm evolution, floral development and chemical biosynthesis.</title>
        <authorList>
            <person name="Jiao Y."/>
        </authorList>
    </citation>
    <scope>NUCLEOTIDE SEQUENCE [LARGE SCALE GENOMIC DNA]</scope>
    <source>
        <strain evidence="2">IBCAS-2021</strain>
        <tissue evidence="2">Leaf</tissue>
    </source>
</reference>
<feature type="region of interest" description="Disordered" evidence="1">
    <location>
        <begin position="420"/>
        <end position="480"/>
    </location>
</feature>
<evidence type="ECO:0000256" key="1">
    <source>
        <dbReference type="SAM" id="MobiDB-lite"/>
    </source>
</evidence>
<sequence>MGNPLAAPSLAPGATRARPWRARATLLGHRDDISAGGIVRLGLGRPRDPRRSTPRVERWTGSRRPAYDRGASPAPIRFPPDNFKHSLTLFSKSFSSFPRGTCSLSVSRRYLALGRNLPPYLGCIPKQPDFADNASRSRRGWAQRGCHPLWPPIPWDLRPVRREGRFCELQFERRKPLDSHLGLFRGCSHPDLGCAIRARPPVRGGGCRQGGPLRARASDRDFEPARGGQGGASHHCVVRSALGAKCFSANLARGARATNLLAPDDPPRTASGGAAGHGGGGTASGVAPRLRWFAGFCNSHQVSHFRSFFIDHESQDIRCERVVLGYRVRGRTPWPRPDRLRFLFKQHSRARVVVRVLASPDHRGALALSPSAPGRERLARGFDGVYAPSQRPSPSGASCAASLNRSALRLGIDNDPSAALSVANRQRRPRSNTSPDHSIGRSGGRTGGRDRPVKARGASPGRRGESTCSHPEATRSTNPRSNFELFNSNNLNIRYWSWNYSGCWHGLALNGSSLRDLGVLIPITRLESRYCYLLSLPPVSGIG</sequence>
<comment type="caution">
    <text evidence="2">The sequence shown here is derived from an EMBL/GenBank/DDBJ whole genome shotgun (WGS) entry which is preliminary data.</text>
</comment>
<keyword evidence="3" id="KW-1185">Reference proteome</keyword>
<gene>
    <name evidence="2" type="ORF">H6P81_016042</name>
</gene>
<organism evidence="2 3">
    <name type="scientific">Aristolochia fimbriata</name>
    <name type="common">White veined hardy Dutchman's pipe vine</name>
    <dbReference type="NCBI Taxonomy" id="158543"/>
    <lineage>
        <taxon>Eukaryota</taxon>
        <taxon>Viridiplantae</taxon>
        <taxon>Streptophyta</taxon>
        <taxon>Embryophyta</taxon>
        <taxon>Tracheophyta</taxon>
        <taxon>Spermatophyta</taxon>
        <taxon>Magnoliopsida</taxon>
        <taxon>Magnoliidae</taxon>
        <taxon>Piperales</taxon>
        <taxon>Aristolochiaceae</taxon>
        <taxon>Aristolochia</taxon>
    </lineage>
</organism>
<feature type="compositionally biased region" description="Basic and acidic residues" evidence="1">
    <location>
        <begin position="45"/>
        <end position="60"/>
    </location>
</feature>
<dbReference type="AlphaFoldDB" id="A0AAV7EAZ3"/>
<feature type="compositionally biased region" description="Gly residues" evidence="1">
    <location>
        <begin position="273"/>
        <end position="282"/>
    </location>
</feature>
<dbReference type="InterPro" id="IPR044792">
    <property type="entry name" value="TAR1"/>
</dbReference>
<dbReference type="PANTHER" id="PTHR47188:SF1">
    <property type="entry name" value="PROTEIN TAR1"/>
    <property type="match status" value="1"/>
</dbReference>
<evidence type="ECO:0000313" key="3">
    <source>
        <dbReference type="Proteomes" id="UP000825729"/>
    </source>
</evidence>
<feature type="region of interest" description="Disordered" evidence="1">
    <location>
        <begin position="205"/>
        <end position="229"/>
    </location>
</feature>
<proteinExistence type="predicted"/>
<dbReference type="GO" id="GO:0043457">
    <property type="term" value="P:regulation of cellular respiration"/>
    <property type="evidence" value="ECO:0007669"/>
    <property type="project" value="InterPro"/>
</dbReference>
<evidence type="ECO:0000313" key="2">
    <source>
        <dbReference type="EMBL" id="KAG9444702.1"/>
    </source>
</evidence>
<feature type="region of interest" description="Disordered" evidence="1">
    <location>
        <begin position="42"/>
        <end position="74"/>
    </location>
</feature>
<accession>A0AAV7EAZ3</accession>
<feature type="region of interest" description="Disordered" evidence="1">
    <location>
        <begin position="259"/>
        <end position="282"/>
    </location>
</feature>
<dbReference type="EMBL" id="JAINDJ010000006">
    <property type="protein sequence ID" value="KAG9444702.1"/>
    <property type="molecule type" value="Genomic_DNA"/>
</dbReference>
<feature type="compositionally biased region" description="Polar residues" evidence="1">
    <location>
        <begin position="466"/>
        <end position="480"/>
    </location>
</feature>
<protein>
    <submittedName>
        <fullName evidence="2">Uncharacterized protein</fullName>
    </submittedName>
</protein>